<evidence type="ECO:0000313" key="1">
    <source>
        <dbReference type="EMBL" id="NQE32829.1"/>
    </source>
</evidence>
<sequence length="91" mass="9995">MTFCKQYLTSQSPCDSLSNSIVFNPQIAALHLCSQPTAIFIFGTAKFARSEFAIHCEHPGEPQINTCGFVFSTSFPNNQSSTSENSNDIIQ</sequence>
<protein>
    <submittedName>
        <fullName evidence="1">Uncharacterized protein</fullName>
    </submittedName>
</protein>
<organism evidence="1 2">
    <name type="scientific">Microcoleus asticus IPMA8</name>
    <dbReference type="NCBI Taxonomy" id="2563858"/>
    <lineage>
        <taxon>Bacteria</taxon>
        <taxon>Bacillati</taxon>
        <taxon>Cyanobacteriota</taxon>
        <taxon>Cyanophyceae</taxon>
        <taxon>Oscillatoriophycideae</taxon>
        <taxon>Oscillatoriales</taxon>
        <taxon>Microcoleaceae</taxon>
        <taxon>Microcoleus</taxon>
        <taxon>Microcoleus asticus</taxon>
    </lineage>
</organism>
<accession>A0ABX2CQY2</accession>
<comment type="caution">
    <text evidence="1">The sequence shown here is derived from an EMBL/GenBank/DDBJ whole genome shotgun (WGS) entry which is preliminary data.</text>
</comment>
<name>A0ABX2CQY2_9CYAN</name>
<gene>
    <name evidence="1" type="ORF">E5S67_00546</name>
</gene>
<reference evidence="1 2" key="1">
    <citation type="journal article" date="2020" name="Sci. Rep.">
        <title>A novel cyanobacterial geosmin producer, revising GeoA distribution and dispersion patterns in Bacteria.</title>
        <authorList>
            <person name="Churro C."/>
            <person name="Semedo-Aguiar A.P."/>
            <person name="Silva A.D."/>
            <person name="Pereira-Leal J.B."/>
            <person name="Leite R.B."/>
        </authorList>
    </citation>
    <scope>NUCLEOTIDE SEQUENCE [LARGE SCALE GENOMIC DNA]</scope>
    <source>
        <strain evidence="1 2">IPMA8</strain>
    </source>
</reference>
<dbReference type="Proteomes" id="UP000702425">
    <property type="component" value="Unassembled WGS sequence"/>
</dbReference>
<keyword evidence="2" id="KW-1185">Reference proteome</keyword>
<proteinExistence type="predicted"/>
<evidence type="ECO:0000313" key="2">
    <source>
        <dbReference type="Proteomes" id="UP000702425"/>
    </source>
</evidence>
<dbReference type="EMBL" id="SRRZ01000006">
    <property type="protein sequence ID" value="NQE32829.1"/>
    <property type="molecule type" value="Genomic_DNA"/>
</dbReference>